<evidence type="ECO:0000256" key="5">
    <source>
        <dbReference type="ARBA" id="ARBA00023315"/>
    </source>
</evidence>
<comment type="pathway">
    <text evidence="6">Amino-acid biosynthesis; L-arginine biosynthesis; N(2)-acetyl-L-ornithine from L-glutamate: step 1/4.</text>
</comment>
<evidence type="ECO:0000256" key="3">
    <source>
        <dbReference type="ARBA" id="ARBA00022679"/>
    </source>
</evidence>
<keyword evidence="6" id="KW-0028">Amino-acid biosynthesis</keyword>
<dbReference type="EC" id="2.3.1.35" evidence="6"/>
<accession>A0ABT7UDS7</accession>
<keyword evidence="8" id="KW-1185">Reference proteome</keyword>
<keyword evidence="6" id="KW-0511">Multifunctional enzyme</keyword>
<dbReference type="EMBL" id="JAUDCG010000019">
    <property type="protein sequence ID" value="MDM8157138.1"/>
    <property type="molecule type" value="Genomic_DNA"/>
</dbReference>
<gene>
    <name evidence="6 7" type="primary">argJ</name>
    <name evidence="7" type="ORF">QUV96_05730</name>
</gene>
<dbReference type="InterPro" id="IPR042195">
    <property type="entry name" value="ArgJ_beta_C"/>
</dbReference>
<proteinExistence type="inferred from homology"/>
<feature type="binding site" evidence="6">
    <location>
        <position position="148"/>
    </location>
    <ligand>
        <name>substrate</name>
    </ligand>
</feature>
<feature type="site" description="Involved in the stabilization of negative charge on the oxyanion by the formation of the oxyanion hole" evidence="6">
    <location>
        <position position="113"/>
    </location>
</feature>
<dbReference type="SUPFAM" id="SSF56266">
    <property type="entry name" value="DmpA/ArgJ-like"/>
    <property type="match status" value="1"/>
</dbReference>
<comment type="subunit">
    <text evidence="2 6">Heterotetramer of two alpha and two beta chains.</text>
</comment>
<comment type="caution">
    <text evidence="7">The sequence shown here is derived from an EMBL/GenBank/DDBJ whole genome shotgun (WGS) entry which is preliminary data.</text>
</comment>
<feature type="binding site" evidence="6">
    <location>
        <position position="402"/>
    </location>
    <ligand>
        <name>substrate</name>
    </ligand>
</feature>
<dbReference type="PANTHER" id="PTHR23100">
    <property type="entry name" value="ARGININE BIOSYNTHESIS BIFUNCTIONAL PROTEIN ARGJ"/>
    <property type="match status" value="1"/>
</dbReference>
<keyword evidence="3 6" id="KW-0808">Transferase</keyword>
<dbReference type="InterPro" id="IPR002813">
    <property type="entry name" value="Arg_biosynth_ArgJ"/>
</dbReference>
<dbReference type="Gene3D" id="3.10.20.340">
    <property type="entry name" value="ArgJ beta chain, C-terminal domain"/>
    <property type="match status" value="1"/>
</dbReference>
<sequence length="402" mass="42313">MKEIQGGICAANGFSAGAVHSGIRKSRTKEDLALIVSSSPCDCAAVYTRNQVKADPLLVTKQHLADHRAQAIIVNSGNANACARNGHAHAVRACQAAAAHLGLDPQDVLVASTGVIGVELPIDRIEAAIPSIQLSKENNDLCARAILTTDTKEKVVAVTFTIDQTTCTLGGIAKGSGMIHPNMGTMLAFLTTDCAIDAQLLQTLLVRQTQVTFNRVSVDGDTSTNDMCIVMANGEAHNPKIVTEGEQSAVFEEALHYVMEALAKMIAADGEGAGRLMTCTVTNAADEHTAETLAMSICSSSLVKAAMFGADANWGRVLCAMGYSGAAFDPSTVSVRFASQVGVITVCEQGKGLVFDETLAKEILSQDAVEIIADLHQGTAQASCWGCDLTYDYVKINGDYRT</sequence>
<evidence type="ECO:0000256" key="1">
    <source>
        <dbReference type="ARBA" id="ARBA00006774"/>
    </source>
</evidence>
<dbReference type="GO" id="GO:0004358">
    <property type="term" value="F:L-glutamate N-acetyltransferase activity, acting on acetyl-L-ornithine as donor"/>
    <property type="evidence" value="ECO:0007669"/>
    <property type="project" value="UniProtKB-EC"/>
</dbReference>
<protein>
    <recommendedName>
        <fullName evidence="6">Arginine biosynthesis bifunctional protein ArgJ</fullName>
    </recommendedName>
    <domain>
        <recommendedName>
            <fullName evidence="6">Glutamate N-acetyltransferase</fullName>
            <ecNumber evidence="6">2.3.1.35</ecNumber>
        </recommendedName>
        <alternativeName>
            <fullName evidence="6">Ornithine acetyltransferase</fullName>
            <shortName evidence="6">OATase</shortName>
        </alternativeName>
        <alternativeName>
            <fullName evidence="6">Ornithine transacetylase</fullName>
        </alternativeName>
    </domain>
    <domain>
        <recommendedName>
            <fullName evidence="6">Amino-acid acetyltransferase</fullName>
            <ecNumber evidence="6">2.3.1.1</ecNumber>
        </recommendedName>
        <alternativeName>
            <fullName evidence="6">N-acetylglutamate synthase</fullName>
            <shortName evidence="6">AGSase</shortName>
        </alternativeName>
    </domain>
    <component>
        <recommendedName>
            <fullName evidence="6">Arginine biosynthesis bifunctional protein ArgJ alpha chain</fullName>
        </recommendedName>
    </component>
    <component>
        <recommendedName>
            <fullName evidence="6">Arginine biosynthesis bifunctional protein ArgJ beta chain</fullName>
        </recommendedName>
    </component>
</protein>
<keyword evidence="6" id="KW-0963">Cytoplasm</keyword>
<comment type="catalytic activity">
    <reaction evidence="6">
        <text>N(2)-acetyl-L-ornithine + L-glutamate = N-acetyl-L-glutamate + L-ornithine</text>
        <dbReference type="Rhea" id="RHEA:15349"/>
        <dbReference type="ChEBI" id="CHEBI:29985"/>
        <dbReference type="ChEBI" id="CHEBI:44337"/>
        <dbReference type="ChEBI" id="CHEBI:46911"/>
        <dbReference type="ChEBI" id="CHEBI:57805"/>
        <dbReference type="EC" id="2.3.1.35"/>
    </reaction>
</comment>
<evidence type="ECO:0000313" key="7">
    <source>
        <dbReference type="EMBL" id="MDM8157138.1"/>
    </source>
</evidence>
<keyword evidence="6" id="KW-0055">Arginine biosynthesis</keyword>
<feature type="chain" id="PRO_5044947063" description="Arginine biosynthesis bifunctional protein ArgJ alpha chain" evidence="6">
    <location>
        <begin position="1"/>
        <end position="184"/>
    </location>
</feature>
<reference evidence="7" key="1">
    <citation type="submission" date="2023-06" db="EMBL/GenBank/DDBJ databases">
        <title>Identification and characterization of horizontal gene transfer across gut microbiota members of farm animals based on homology search.</title>
        <authorList>
            <person name="Schwarzerova J."/>
            <person name="Nykrynova M."/>
            <person name="Jureckova K."/>
            <person name="Cejkova D."/>
            <person name="Rychlik I."/>
        </authorList>
    </citation>
    <scope>NUCLEOTIDE SEQUENCE</scope>
    <source>
        <strain evidence="7">ET39</strain>
    </source>
</reference>
<feature type="site" description="Involved in the stabilization of negative charge on the oxyanion by the formation of the oxyanion hole" evidence="6">
    <location>
        <position position="114"/>
    </location>
</feature>
<comment type="catalytic activity">
    <reaction evidence="6">
        <text>L-glutamate + acetyl-CoA = N-acetyl-L-glutamate + CoA + H(+)</text>
        <dbReference type="Rhea" id="RHEA:24292"/>
        <dbReference type="ChEBI" id="CHEBI:15378"/>
        <dbReference type="ChEBI" id="CHEBI:29985"/>
        <dbReference type="ChEBI" id="CHEBI:44337"/>
        <dbReference type="ChEBI" id="CHEBI:57287"/>
        <dbReference type="ChEBI" id="CHEBI:57288"/>
        <dbReference type="EC" id="2.3.1.1"/>
    </reaction>
</comment>
<feature type="binding site" evidence="6">
    <location>
        <position position="397"/>
    </location>
    <ligand>
        <name>substrate</name>
    </ligand>
</feature>
<dbReference type="HAMAP" id="MF_01106">
    <property type="entry name" value="ArgJ"/>
    <property type="match status" value="1"/>
</dbReference>
<evidence type="ECO:0000313" key="8">
    <source>
        <dbReference type="Proteomes" id="UP001529340"/>
    </source>
</evidence>
<dbReference type="Gene3D" id="3.60.70.12">
    <property type="entry name" value="L-amino peptidase D-ALA esterase/amidase"/>
    <property type="match status" value="1"/>
</dbReference>
<dbReference type="Proteomes" id="UP001529340">
    <property type="component" value="Unassembled WGS sequence"/>
</dbReference>
<dbReference type="Pfam" id="PF01960">
    <property type="entry name" value="ArgJ"/>
    <property type="match status" value="1"/>
</dbReference>
<evidence type="ECO:0000256" key="4">
    <source>
        <dbReference type="ARBA" id="ARBA00022813"/>
    </source>
</evidence>
<dbReference type="NCBIfam" id="NF003802">
    <property type="entry name" value="PRK05388.1"/>
    <property type="match status" value="1"/>
</dbReference>
<dbReference type="CDD" id="cd02152">
    <property type="entry name" value="OAT"/>
    <property type="match status" value="1"/>
</dbReference>
<comment type="pathway">
    <text evidence="6">Amino-acid biosynthesis; L-arginine biosynthesis; L-ornithine and N-acetyl-L-glutamate from L-glutamate and N(2)-acetyl-L-ornithine (cyclic): step 1/1.</text>
</comment>
<comment type="similarity">
    <text evidence="1 6">Belongs to the ArgJ family.</text>
</comment>
<dbReference type="RefSeq" id="WP_289607601.1">
    <property type="nucleotide sequence ID" value="NZ_JAUDCG010000019.1"/>
</dbReference>
<dbReference type="InterPro" id="IPR016117">
    <property type="entry name" value="ArgJ-like_dom_sf"/>
</dbReference>
<name>A0ABT7UDS7_9FIRM</name>
<dbReference type="PANTHER" id="PTHR23100:SF0">
    <property type="entry name" value="ARGININE BIOSYNTHESIS BIFUNCTIONAL PROTEIN ARGJ, MITOCHONDRIAL"/>
    <property type="match status" value="1"/>
</dbReference>
<feature type="binding site" evidence="6">
    <location>
        <position position="174"/>
    </location>
    <ligand>
        <name>substrate</name>
    </ligand>
</feature>
<feature type="active site" description="Nucleophile" evidence="6">
    <location>
        <position position="185"/>
    </location>
</feature>
<comment type="subcellular location">
    <subcellularLocation>
        <location evidence="6">Cytoplasm</location>
    </subcellularLocation>
</comment>
<dbReference type="NCBIfam" id="TIGR00120">
    <property type="entry name" value="ArgJ"/>
    <property type="match status" value="1"/>
</dbReference>
<feature type="binding site" evidence="6">
    <location>
        <position position="185"/>
    </location>
    <ligand>
        <name>substrate</name>
    </ligand>
</feature>
<feature type="chain" id="PRO_5044947064" description="Arginine biosynthesis bifunctional protein ArgJ beta chain" evidence="6">
    <location>
        <begin position="185"/>
        <end position="402"/>
    </location>
</feature>
<feature type="site" description="Cleavage; by autolysis" evidence="6">
    <location>
        <begin position="184"/>
        <end position="185"/>
    </location>
</feature>
<keyword evidence="5 6" id="KW-0012">Acyltransferase</keyword>
<feature type="binding site" evidence="6">
    <location>
        <position position="271"/>
    </location>
    <ligand>
        <name>substrate</name>
    </ligand>
</feature>
<organism evidence="7 8">
    <name type="scientific">Amedibacillus dolichus</name>
    <dbReference type="NCBI Taxonomy" id="31971"/>
    <lineage>
        <taxon>Bacteria</taxon>
        <taxon>Bacillati</taxon>
        <taxon>Bacillota</taxon>
        <taxon>Erysipelotrichia</taxon>
        <taxon>Erysipelotrichales</taxon>
        <taxon>Erysipelotrichaceae</taxon>
        <taxon>Amedibacillus</taxon>
    </lineage>
</organism>
<comment type="function">
    <text evidence="6">Catalyzes two activities which are involved in the cyclic version of arginine biosynthesis: the synthesis of N-acetylglutamate from glutamate and acetyl-CoA as the acetyl donor, and of ornithine by transacetylation between N(2)-acetylornithine and glutamate.</text>
</comment>
<keyword evidence="4 6" id="KW-0068">Autocatalytic cleavage</keyword>
<evidence type="ECO:0000256" key="6">
    <source>
        <dbReference type="HAMAP-Rule" id="MF_01106"/>
    </source>
</evidence>
<reference evidence="7" key="2">
    <citation type="submission" date="2023-06" db="EMBL/GenBank/DDBJ databases">
        <authorList>
            <person name="Zeman M."/>
            <person name="Kubasova T."/>
            <person name="Jahodarova E."/>
            <person name="Nykrynova M."/>
            <person name="Rychlik I."/>
        </authorList>
    </citation>
    <scope>NUCLEOTIDE SEQUENCE</scope>
    <source>
        <strain evidence="7">ET39</strain>
    </source>
</reference>
<evidence type="ECO:0000256" key="2">
    <source>
        <dbReference type="ARBA" id="ARBA00011475"/>
    </source>
</evidence>
<dbReference type="EC" id="2.3.1.1" evidence="6"/>